<evidence type="ECO:0000313" key="14">
    <source>
        <dbReference type="EMBL" id="KAF5664300.1"/>
    </source>
</evidence>
<keyword evidence="7" id="KW-0170">Cobalt</keyword>
<feature type="signal peptide" evidence="11">
    <location>
        <begin position="1"/>
        <end position="18"/>
    </location>
</feature>
<dbReference type="GO" id="GO:0008061">
    <property type="term" value="F:chitin binding"/>
    <property type="evidence" value="ECO:0007669"/>
    <property type="project" value="UniProtKB-UniRule"/>
</dbReference>
<dbReference type="InterPro" id="IPR011330">
    <property type="entry name" value="Glyco_hydro/deAcase_b/a-brl"/>
</dbReference>
<feature type="domain" description="Chitin-binding type-1" evidence="12">
    <location>
        <begin position="33"/>
        <end position="78"/>
    </location>
</feature>
<dbReference type="SUPFAM" id="SSF57016">
    <property type="entry name" value="Plant lectins/antimicrobial peptides"/>
    <property type="match status" value="1"/>
</dbReference>
<proteinExistence type="predicted"/>
<dbReference type="PANTHER" id="PTHR46471:SF2">
    <property type="entry name" value="CHITIN DEACETYLASE-RELATED"/>
    <property type="match status" value="1"/>
</dbReference>
<name>A0A8H5T299_FUSHE</name>
<keyword evidence="5 14" id="KW-0378">Hydrolase</keyword>
<dbReference type="InterPro" id="IPR056637">
    <property type="entry name" value="DUF7735"/>
</dbReference>
<feature type="chain" id="PRO_5034242794" evidence="11">
    <location>
        <begin position="19"/>
        <end position="734"/>
    </location>
</feature>
<evidence type="ECO:0000256" key="1">
    <source>
        <dbReference type="ARBA" id="ARBA00001941"/>
    </source>
</evidence>
<dbReference type="EMBL" id="JAAGWQ010000135">
    <property type="protein sequence ID" value="KAF5664300.1"/>
    <property type="molecule type" value="Genomic_DNA"/>
</dbReference>
<evidence type="ECO:0000256" key="10">
    <source>
        <dbReference type="SAM" id="Phobius"/>
    </source>
</evidence>
<feature type="region of interest" description="Disordered" evidence="9">
    <location>
        <begin position="617"/>
        <end position="642"/>
    </location>
</feature>
<keyword evidence="10" id="KW-0472">Membrane</keyword>
<dbReference type="AlphaFoldDB" id="A0A8H5T299"/>
<evidence type="ECO:0000256" key="11">
    <source>
        <dbReference type="SAM" id="SignalP"/>
    </source>
</evidence>
<dbReference type="Gene3D" id="3.30.60.10">
    <property type="entry name" value="Endochitinase-like"/>
    <property type="match status" value="1"/>
</dbReference>
<evidence type="ECO:0000259" key="13">
    <source>
        <dbReference type="PROSITE" id="PS51677"/>
    </source>
</evidence>
<organism evidence="14 15">
    <name type="scientific">Fusarium heterosporum</name>
    <dbReference type="NCBI Taxonomy" id="42747"/>
    <lineage>
        <taxon>Eukaryota</taxon>
        <taxon>Fungi</taxon>
        <taxon>Dikarya</taxon>
        <taxon>Ascomycota</taxon>
        <taxon>Pezizomycotina</taxon>
        <taxon>Sordariomycetes</taxon>
        <taxon>Hypocreomycetidae</taxon>
        <taxon>Hypocreales</taxon>
        <taxon>Nectriaceae</taxon>
        <taxon>Fusarium</taxon>
        <taxon>Fusarium heterosporum species complex</taxon>
    </lineage>
</organism>
<gene>
    <name evidence="14" type="ORF">FHETE_7183</name>
</gene>
<evidence type="ECO:0000256" key="8">
    <source>
        <dbReference type="PROSITE-ProRule" id="PRU00261"/>
    </source>
</evidence>
<keyword evidence="10" id="KW-0812">Transmembrane</keyword>
<dbReference type="Pfam" id="PF24870">
    <property type="entry name" value="DUF7735"/>
    <property type="match status" value="1"/>
</dbReference>
<comment type="cofactor">
    <cofactor evidence="1">
        <name>Co(2+)</name>
        <dbReference type="ChEBI" id="CHEBI:48828"/>
    </cofactor>
</comment>
<evidence type="ECO:0000256" key="2">
    <source>
        <dbReference type="ARBA" id="ARBA00022669"/>
    </source>
</evidence>
<feature type="domain" description="NodB homology" evidence="13">
    <location>
        <begin position="111"/>
        <end position="309"/>
    </location>
</feature>
<accession>A0A8H5T299</accession>
<protein>
    <submittedName>
        <fullName evidence="14">Bifunctional xylanase deacetylase</fullName>
    </submittedName>
</protein>
<evidence type="ECO:0000256" key="4">
    <source>
        <dbReference type="ARBA" id="ARBA00022729"/>
    </source>
</evidence>
<keyword evidence="10" id="KW-1133">Transmembrane helix</keyword>
<feature type="disulfide bond" evidence="8">
    <location>
        <begin position="49"/>
        <end position="63"/>
    </location>
</feature>
<reference evidence="14 15" key="1">
    <citation type="submission" date="2020-05" db="EMBL/GenBank/DDBJ databases">
        <title>Identification and distribution of gene clusters putatively required for synthesis of sphingolipid metabolism inhibitors in phylogenetically diverse species of the filamentous fungus Fusarium.</title>
        <authorList>
            <person name="Kim H.-S."/>
            <person name="Busman M."/>
            <person name="Brown D.W."/>
            <person name="Divon H."/>
            <person name="Uhlig S."/>
            <person name="Proctor R.H."/>
        </authorList>
    </citation>
    <scope>NUCLEOTIDE SEQUENCE [LARGE SCALE GENOMIC DNA]</scope>
    <source>
        <strain evidence="14 15">NRRL 20693</strain>
    </source>
</reference>
<dbReference type="PROSITE" id="PS50941">
    <property type="entry name" value="CHIT_BIND_I_2"/>
    <property type="match status" value="1"/>
</dbReference>
<feature type="transmembrane region" description="Helical" evidence="10">
    <location>
        <begin position="704"/>
        <end position="722"/>
    </location>
</feature>
<dbReference type="SUPFAM" id="SSF88713">
    <property type="entry name" value="Glycoside hydrolase/deacetylase"/>
    <property type="match status" value="1"/>
</dbReference>
<evidence type="ECO:0000259" key="12">
    <source>
        <dbReference type="PROSITE" id="PS50941"/>
    </source>
</evidence>
<dbReference type="Proteomes" id="UP000567885">
    <property type="component" value="Unassembled WGS sequence"/>
</dbReference>
<evidence type="ECO:0000256" key="5">
    <source>
        <dbReference type="ARBA" id="ARBA00022801"/>
    </source>
</evidence>
<keyword evidence="8" id="KW-1015">Disulfide bond</keyword>
<dbReference type="CDD" id="cd10951">
    <property type="entry name" value="CE4_ClCDA_like"/>
    <property type="match status" value="1"/>
</dbReference>
<keyword evidence="4 11" id="KW-0732">Signal</keyword>
<feature type="compositionally biased region" description="Basic and acidic residues" evidence="9">
    <location>
        <begin position="380"/>
        <end position="397"/>
    </location>
</feature>
<keyword evidence="6" id="KW-0119">Carbohydrate metabolism</keyword>
<evidence type="ECO:0000256" key="7">
    <source>
        <dbReference type="ARBA" id="ARBA00023285"/>
    </source>
</evidence>
<keyword evidence="2 8" id="KW-0147">Chitin-binding</keyword>
<dbReference type="GO" id="GO:0046872">
    <property type="term" value="F:metal ion binding"/>
    <property type="evidence" value="ECO:0007669"/>
    <property type="project" value="UniProtKB-KW"/>
</dbReference>
<feature type="disulfide bond" evidence="8">
    <location>
        <begin position="44"/>
        <end position="56"/>
    </location>
</feature>
<dbReference type="GO" id="GO:0016798">
    <property type="term" value="F:hydrolase activity, acting on glycosyl bonds"/>
    <property type="evidence" value="ECO:0007669"/>
    <property type="project" value="UniProtKB-KW"/>
</dbReference>
<dbReference type="Pfam" id="PF01522">
    <property type="entry name" value="Polysacc_deac_1"/>
    <property type="match status" value="1"/>
</dbReference>
<dbReference type="PROSITE" id="PS51677">
    <property type="entry name" value="NODB"/>
    <property type="match status" value="1"/>
</dbReference>
<dbReference type="InterPro" id="IPR002509">
    <property type="entry name" value="NODB_dom"/>
</dbReference>
<feature type="region of interest" description="Disordered" evidence="9">
    <location>
        <begin position="355"/>
        <end position="409"/>
    </location>
</feature>
<comment type="caution">
    <text evidence="8">Lacks conserved residue(s) required for the propagation of feature annotation.</text>
</comment>
<evidence type="ECO:0000256" key="9">
    <source>
        <dbReference type="SAM" id="MobiDB-lite"/>
    </source>
</evidence>
<dbReference type="InterPro" id="IPR001002">
    <property type="entry name" value="Chitin-bd_1"/>
</dbReference>
<dbReference type="PROSITE" id="PS00026">
    <property type="entry name" value="CHIT_BIND_I_1"/>
    <property type="match status" value="1"/>
</dbReference>
<keyword evidence="3" id="KW-0479">Metal-binding</keyword>
<keyword evidence="14" id="KW-0858">Xylan degradation</keyword>
<dbReference type="GO" id="GO:0045493">
    <property type="term" value="P:xylan catabolic process"/>
    <property type="evidence" value="ECO:0007669"/>
    <property type="project" value="UniProtKB-KW"/>
</dbReference>
<evidence type="ECO:0000256" key="3">
    <source>
        <dbReference type="ARBA" id="ARBA00022723"/>
    </source>
</evidence>
<dbReference type="OrthoDB" id="407355at2759"/>
<dbReference type="InterPro" id="IPR018371">
    <property type="entry name" value="Chitin-binding_1_CS"/>
</dbReference>
<evidence type="ECO:0000256" key="6">
    <source>
        <dbReference type="ARBA" id="ARBA00023277"/>
    </source>
</evidence>
<dbReference type="SMART" id="SM00270">
    <property type="entry name" value="ChtBD1"/>
    <property type="match status" value="1"/>
</dbReference>
<feature type="transmembrane region" description="Helical" evidence="10">
    <location>
        <begin position="653"/>
        <end position="672"/>
    </location>
</feature>
<dbReference type="GO" id="GO:0016810">
    <property type="term" value="F:hydrolase activity, acting on carbon-nitrogen (but not peptide) bonds"/>
    <property type="evidence" value="ECO:0007669"/>
    <property type="project" value="InterPro"/>
</dbReference>
<comment type="caution">
    <text evidence="14">The sequence shown here is derived from an EMBL/GenBank/DDBJ whole genome shotgun (WGS) entry which is preliminary data.</text>
</comment>
<dbReference type="PANTHER" id="PTHR46471">
    <property type="entry name" value="CHITIN DEACETYLASE"/>
    <property type="match status" value="1"/>
</dbReference>
<feature type="compositionally biased region" description="Low complexity" evidence="9">
    <location>
        <begin position="628"/>
        <end position="642"/>
    </location>
</feature>
<keyword evidence="14" id="KW-0326">Glycosidase</keyword>
<sequence length="734" mass="79490">MKGSFAFLGAFLASSVAASPNWRSLLGVEKRQAGRCGTGFGGVCAQNECCSSAGWCGTGYLYCSAPSCQIEYGPGCDANVRPTGPDTTNIARPKVGSIPYGQAIYHCTHNGDIALTYDDGPYTYTEDLLDLLQRYNAKATFFITGRNLGKGAINDPATPWPGLIRRMINDGHQVASHTWSHQRLTTLSRAKFWNQMIFNEIAFSNILGYFPTYMRPPYSASNATTDAWLGELGYHVTYFNLDTEGYLHDSPNTIDTSKNIWDNTVEGRNPSSNTWLQIEHDPVYQSVYNLTEYMLKSLVRNKFSAVTVGECLQDPKANWYRQRRFRRRPMAGAARGTAAPRAEANPTVRRAVLKRDGAAPRALTAGEAASPSSERAAACRSRDFRSRRVAREGDVGPRSEGPNAPRQIRAVPGRIGVEAQAITVERGARTVLFPFFLFSHPHNCRSKSYSLDIIFNMQSIIIASLLASAVSANSFMAHPLMKRDLLAPRATDEADIDIGDISDECANAILGVYQSLPTPPPAIVSDVEENPQTDACDFTVPSSLSKDYASYSSEIVSWFSKNQEDISSAVKDCPELAQYATDVPVCATNMMVSPFGNATSLATASGSAAPVVQTTANTTEHHVKTPGAKTSEATTPTSSAAPVKTNGAAREGAFIYAAAAVAGVVVAALSHLTASMNSRNSLADKIGHGLTHAIQLTTRKWKTIMLSYIFIVALGSTLLYLPNISFPFSGLMHD</sequence>
<feature type="compositionally biased region" description="Low complexity" evidence="9">
    <location>
        <begin position="365"/>
        <end position="379"/>
    </location>
</feature>
<dbReference type="CDD" id="cd00035">
    <property type="entry name" value="ChtBD1"/>
    <property type="match status" value="1"/>
</dbReference>
<evidence type="ECO:0000313" key="15">
    <source>
        <dbReference type="Proteomes" id="UP000567885"/>
    </source>
</evidence>
<keyword evidence="15" id="KW-1185">Reference proteome</keyword>
<keyword evidence="14" id="KW-0624">Polysaccharide degradation</keyword>
<dbReference type="InterPro" id="IPR036861">
    <property type="entry name" value="Endochitinase-like_sf"/>
</dbReference>
<dbReference type="Gene3D" id="3.20.20.370">
    <property type="entry name" value="Glycoside hydrolase/deacetylase"/>
    <property type="match status" value="1"/>
</dbReference>